<reference evidence="2" key="1">
    <citation type="submission" date="2020-10" db="EMBL/GenBank/DDBJ databases">
        <authorList>
            <person name="Gilroy R."/>
        </authorList>
    </citation>
    <scope>NUCLEOTIDE SEQUENCE</scope>
    <source>
        <strain evidence="2">CHK157-1446</strain>
    </source>
</reference>
<dbReference type="InterPro" id="IPR000905">
    <property type="entry name" value="Gcp-like_dom"/>
</dbReference>
<feature type="domain" description="Gcp-like" evidence="1">
    <location>
        <begin position="34"/>
        <end position="150"/>
    </location>
</feature>
<name>A0A9D1EMR1_9FIRM</name>
<dbReference type="AlphaFoldDB" id="A0A9D1EMR1"/>
<sequence length="229" mass="24280">MTVLGIDTSSKTASCAVIKDGLLLCETTVYTKLTHSQVILPFVIRMLGDAGIELSDIDLVAVANGPGSYTGLRIGIALVKGLCYDGKKCIGVSTLEALAYGCVSAKARIFSVMRARQGVVYFGAYDSDGSCLKCALPDGVVSDEQIYKCAGEWDGDIILVGDCAEQIKHELFADDERVRLAPTAVMFGNAASLCMAAVAHAGEASDAKALNAKYLQITKAEKDRLEKKI</sequence>
<evidence type="ECO:0000259" key="1">
    <source>
        <dbReference type="Pfam" id="PF00814"/>
    </source>
</evidence>
<comment type="caution">
    <text evidence="2">The sequence shown here is derived from an EMBL/GenBank/DDBJ whole genome shotgun (WGS) entry which is preliminary data.</text>
</comment>
<dbReference type="PANTHER" id="PTHR11735:SF11">
    <property type="entry name" value="TRNA THREONYLCARBAMOYLADENOSINE BIOSYNTHESIS PROTEIN TSAB"/>
    <property type="match status" value="1"/>
</dbReference>
<evidence type="ECO:0000313" key="3">
    <source>
        <dbReference type="Proteomes" id="UP000823982"/>
    </source>
</evidence>
<dbReference type="Gene3D" id="3.30.420.40">
    <property type="match status" value="2"/>
</dbReference>
<dbReference type="InterPro" id="IPR022496">
    <property type="entry name" value="T6A_TsaB"/>
</dbReference>
<dbReference type="CDD" id="cd24032">
    <property type="entry name" value="ASKHA_NBD_TsaB"/>
    <property type="match status" value="1"/>
</dbReference>
<protein>
    <submittedName>
        <fullName evidence="2">tRNA (Adenosine(37)-N6)-threonylcarbamoyltransferase complex dimerization subunit type 1 TsaB</fullName>
    </submittedName>
</protein>
<dbReference type="GO" id="GO:0005829">
    <property type="term" value="C:cytosol"/>
    <property type="evidence" value="ECO:0007669"/>
    <property type="project" value="TreeGrafter"/>
</dbReference>
<dbReference type="EMBL" id="DVIR01000006">
    <property type="protein sequence ID" value="HIS23890.1"/>
    <property type="molecule type" value="Genomic_DNA"/>
</dbReference>
<accession>A0A9D1EMR1</accession>
<dbReference type="PANTHER" id="PTHR11735">
    <property type="entry name" value="TRNA N6-ADENOSINE THREONYLCARBAMOYLTRANSFERASE"/>
    <property type="match status" value="1"/>
</dbReference>
<organism evidence="2 3">
    <name type="scientific">Candidatus Faeciplasma gallinarum</name>
    <dbReference type="NCBI Taxonomy" id="2840799"/>
    <lineage>
        <taxon>Bacteria</taxon>
        <taxon>Bacillati</taxon>
        <taxon>Bacillota</taxon>
        <taxon>Clostridia</taxon>
        <taxon>Eubacteriales</taxon>
        <taxon>Oscillospiraceae</taxon>
        <taxon>Oscillospiraceae incertae sedis</taxon>
        <taxon>Candidatus Faeciplasma</taxon>
    </lineage>
</organism>
<gene>
    <name evidence="2" type="primary">tsaB</name>
    <name evidence="2" type="ORF">IAD01_00570</name>
</gene>
<evidence type="ECO:0000313" key="2">
    <source>
        <dbReference type="EMBL" id="HIS23890.1"/>
    </source>
</evidence>
<dbReference type="Pfam" id="PF00814">
    <property type="entry name" value="TsaD"/>
    <property type="match status" value="1"/>
</dbReference>
<dbReference type="NCBIfam" id="TIGR03725">
    <property type="entry name" value="T6A_YeaZ"/>
    <property type="match status" value="1"/>
</dbReference>
<dbReference type="Proteomes" id="UP000823982">
    <property type="component" value="Unassembled WGS sequence"/>
</dbReference>
<reference evidence="2" key="2">
    <citation type="journal article" date="2021" name="PeerJ">
        <title>Extensive microbial diversity within the chicken gut microbiome revealed by metagenomics and culture.</title>
        <authorList>
            <person name="Gilroy R."/>
            <person name="Ravi A."/>
            <person name="Getino M."/>
            <person name="Pursley I."/>
            <person name="Horton D.L."/>
            <person name="Alikhan N.F."/>
            <person name="Baker D."/>
            <person name="Gharbi K."/>
            <person name="Hall N."/>
            <person name="Watson M."/>
            <person name="Adriaenssens E.M."/>
            <person name="Foster-Nyarko E."/>
            <person name="Jarju S."/>
            <person name="Secka A."/>
            <person name="Antonio M."/>
            <person name="Oren A."/>
            <person name="Chaudhuri R.R."/>
            <person name="La Ragione R."/>
            <person name="Hildebrand F."/>
            <person name="Pallen M.J."/>
        </authorList>
    </citation>
    <scope>NUCLEOTIDE SEQUENCE</scope>
    <source>
        <strain evidence="2">CHK157-1446</strain>
    </source>
</reference>
<proteinExistence type="predicted"/>
<dbReference type="SUPFAM" id="SSF53067">
    <property type="entry name" value="Actin-like ATPase domain"/>
    <property type="match status" value="2"/>
</dbReference>
<dbReference type="InterPro" id="IPR043129">
    <property type="entry name" value="ATPase_NBD"/>
</dbReference>
<dbReference type="GO" id="GO:0002949">
    <property type="term" value="P:tRNA threonylcarbamoyladenosine modification"/>
    <property type="evidence" value="ECO:0007669"/>
    <property type="project" value="InterPro"/>
</dbReference>